<reference evidence="2 3" key="1">
    <citation type="submission" date="2013-03" db="EMBL/GenBank/DDBJ databases">
        <title>The Genome Sequence of Capronia coronata CBS 617.96.</title>
        <authorList>
            <consortium name="The Broad Institute Genomics Platform"/>
            <person name="Cuomo C."/>
            <person name="de Hoog S."/>
            <person name="Gorbushina A."/>
            <person name="Walker B."/>
            <person name="Young S.K."/>
            <person name="Zeng Q."/>
            <person name="Gargeya S."/>
            <person name="Fitzgerald M."/>
            <person name="Haas B."/>
            <person name="Abouelleil A."/>
            <person name="Allen A.W."/>
            <person name="Alvarado L."/>
            <person name="Arachchi H.M."/>
            <person name="Berlin A.M."/>
            <person name="Chapman S.B."/>
            <person name="Gainer-Dewar J."/>
            <person name="Goldberg J."/>
            <person name="Griggs A."/>
            <person name="Gujja S."/>
            <person name="Hansen M."/>
            <person name="Howarth C."/>
            <person name="Imamovic A."/>
            <person name="Ireland A."/>
            <person name="Larimer J."/>
            <person name="McCowan C."/>
            <person name="Murphy C."/>
            <person name="Pearson M."/>
            <person name="Poon T.W."/>
            <person name="Priest M."/>
            <person name="Roberts A."/>
            <person name="Saif S."/>
            <person name="Shea T."/>
            <person name="Sisk P."/>
            <person name="Sykes S."/>
            <person name="Wortman J."/>
            <person name="Nusbaum C."/>
            <person name="Birren B."/>
        </authorList>
    </citation>
    <scope>NUCLEOTIDE SEQUENCE [LARGE SCALE GENOMIC DNA]</scope>
    <source>
        <strain evidence="2 3">CBS 617.96</strain>
    </source>
</reference>
<feature type="region of interest" description="Disordered" evidence="1">
    <location>
        <begin position="181"/>
        <end position="202"/>
    </location>
</feature>
<dbReference type="OrthoDB" id="4156180at2759"/>
<organism evidence="2 3">
    <name type="scientific">Capronia coronata CBS 617.96</name>
    <dbReference type="NCBI Taxonomy" id="1182541"/>
    <lineage>
        <taxon>Eukaryota</taxon>
        <taxon>Fungi</taxon>
        <taxon>Dikarya</taxon>
        <taxon>Ascomycota</taxon>
        <taxon>Pezizomycotina</taxon>
        <taxon>Eurotiomycetes</taxon>
        <taxon>Chaetothyriomycetidae</taxon>
        <taxon>Chaetothyriales</taxon>
        <taxon>Herpotrichiellaceae</taxon>
        <taxon>Capronia</taxon>
    </lineage>
</organism>
<feature type="region of interest" description="Disordered" evidence="1">
    <location>
        <begin position="120"/>
        <end position="151"/>
    </location>
</feature>
<evidence type="ECO:0000313" key="2">
    <source>
        <dbReference type="EMBL" id="EXJ96188.1"/>
    </source>
</evidence>
<dbReference type="HOGENOM" id="CLU_1294406_0_0_1"/>
<dbReference type="Proteomes" id="UP000019484">
    <property type="component" value="Unassembled WGS sequence"/>
</dbReference>
<gene>
    <name evidence="2" type="ORF">A1O1_01314</name>
</gene>
<keyword evidence="3" id="KW-1185">Reference proteome</keyword>
<evidence type="ECO:0000313" key="3">
    <source>
        <dbReference type="Proteomes" id="UP000019484"/>
    </source>
</evidence>
<feature type="compositionally biased region" description="Basic and acidic residues" evidence="1">
    <location>
        <begin position="188"/>
        <end position="202"/>
    </location>
</feature>
<dbReference type="EMBL" id="AMWN01000001">
    <property type="protein sequence ID" value="EXJ96188.1"/>
    <property type="molecule type" value="Genomic_DNA"/>
</dbReference>
<name>W9YUI4_9EURO</name>
<dbReference type="AlphaFoldDB" id="W9YUI4"/>
<evidence type="ECO:0000256" key="1">
    <source>
        <dbReference type="SAM" id="MobiDB-lite"/>
    </source>
</evidence>
<comment type="caution">
    <text evidence="2">The sequence shown here is derived from an EMBL/GenBank/DDBJ whole genome shotgun (WGS) entry which is preliminary data.</text>
</comment>
<dbReference type="RefSeq" id="XP_007720417.1">
    <property type="nucleotide sequence ID" value="XM_007722227.1"/>
</dbReference>
<accession>W9YUI4</accession>
<protein>
    <submittedName>
        <fullName evidence="2">Uncharacterized protein</fullName>
    </submittedName>
</protein>
<dbReference type="GeneID" id="19156216"/>
<feature type="compositionally biased region" description="Polar residues" evidence="1">
    <location>
        <begin position="132"/>
        <end position="144"/>
    </location>
</feature>
<proteinExistence type="predicted"/>
<sequence>MTWLKGAFACCSAHDRLEADTRHARIVAVTNDYHYNGRRAQSHHHHYDNPPAYQDITPRPLIPIDEKDSAYLITDAHESLRPSSPHSSVVSVPSTRVTDLTALPTGDTAVTFTSTRGSLEGAVNRESRPPSYYSTLRRSPTPNLIASDGGLAEEDGRDEVWQHPVMRSDWLGVLRRDARRHAASSEAYGEHVAHDARPADQT</sequence>